<name>A0AAE3KCC0_9GAMM</name>
<gene>
    <name evidence="1" type="ORF">J2T57_003871</name>
</gene>
<evidence type="ECO:0000313" key="2">
    <source>
        <dbReference type="Proteomes" id="UP001205843"/>
    </source>
</evidence>
<dbReference type="PANTHER" id="PTHR35841">
    <property type="entry name" value="PHOSPHONATES-BINDING PERIPLASMIC PROTEIN"/>
    <property type="match status" value="1"/>
</dbReference>
<proteinExistence type="predicted"/>
<evidence type="ECO:0000313" key="1">
    <source>
        <dbReference type="EMBL" id="MCP1676700.1"/>
    </source>
</evidence>
<dbReference type="RefSeq" id="WP_253483571.1">
    <property type="nucleotide sequence ID" value="NZ_JALJXV010000010.1"/>
</dbReference>
<reference evidence="1" key="1">
    <citation type="submission" date="2022-03" db="EMBL/GenBank/DDBJ databases">
        <title>Genomic Encyclopedia of Type Strains, Phase III (KMG-III): the genomes of soil and plant-associated and newly described type strains.</title>
        <authorList>
            <person name="Whitman W."/>
        </authorList>
    </citation>
    <scope>NUCLEOTIDE SEQUENCE</scope>
    <source>
        <strain evidence="1">ANL 6-2</strain>
    </source>
</reference>
<dbReference type="CDD" id="cd13571">
    <property type="entry name" value="PBP2_PnhD_1"/>
    <property type="match status" value="1"/>
</dbReference>
<dbReference type="EMBL" id="JALJXV010000010">
    <property type="protein sequence ID" value="MCP1676700.1"/>
    <property type="molecule type" value="Genomic_DNA"/>
</dbReference>
<dbReference type="Proteomes" id="UP001205843">
    <property type="component" value="Unassembled WGS sequence"/>
</dbReference>
<keyword evidence="2" id="KW-1185">Reference proteome</keyword>
<dbReference type="SUPFAM" id="SSF53850">
    <property type="entry name" value="Periplasmic binding protein-like II"/>
    <property type="match status" value="1"/>
</dbReference>
<dbReference type="PANTHER" id="PTHR35841:SF1">
    <property type="entry name" value="PHOSPHONATES-BINDING PERIPLASMIC PROTEIN"/>
    <property type="match status" value="1"/>
</dbReference>
<protein>
    <submittedName>
        <fullName evidence="1">Phosphonate transport system substrate-binding protein</fullName>
    </submittedName>
</protein>
<sequence>MFPTGNAAERECYGSVTRPKKRARLWALLLCLALSVVVQPVTASERPLRIGLTPVMLEDQVRFLDRWRGYLEQRLGREVQFLRRNSYGEVIELALRGRIDFAWLCGFPYYQHRDALDLLLTPLYNGEPLYRSYLIVPASDLETGSLLDLQGGIFAYADPNSNSGWLYPEYVLRQAGSSGEQHFQRTFYTWGHQRVVEAVAGGLAEGGAVDGYVWDTLSRIDPELTARTRIVSRSEPFGFPPIVATSAADTSMRDDLRAVLLGMGDDPVGRELLERLNLDGFTQVNSDLYDAIGALSREVAGHR</sequence>
<dbReference type="Gene3D" id="3.40.190.10">
    <property type="entry name" value="Periplasmic binding protein-like II"/>
    <property type="match status" value="2"/>
</dbReference>
<dbReference type="Pfam" id="PF12974">
    <property type="entry name" value="Phosphonate-bd"/>
    <property type="match status" value="1"/>
</dbReference>
<accession>A0AAE3KCC0</accession>
<organism evidence="1 2">
    <name type="scientific">Natronocella acetinitrilica</name>
    <dbReference type="NCBI Taxonomy" id="414046"/>
    <lineage>
        <taxon>Bacteria</taxon>
        <taxon>Pseudomonadati</taxon>
        <taxon>Pseudomonadota</taxon>
        <taxon>Gammaproteobacteria</taxon>
        <taxon>Chromatiales</taxon>
        <taxon>Ectothiorhodospiraceae</taxon>
        <taxon>Natronocella</taxon>
    </lineage>
</organism>
<dbReference type="AlphaFoldDB" id="A0AAE3KCC0"/>
<comment type="caution">
    <text evidence="1">The sequence shown here is derived from an EMBL/GenBank/DDBJ whole genome shotgun (WGS) entry which is preliminary data.</text>
</comment>